<sequence length="109" mass="12171">MADFSRFITESCLYAQEMMHSSYNASSFALPLRKPPEQRVVMDKGRVGREERGRGISGMKIVDGYRVMSESSSPSRIERGDKVEESVDKAQGTKDGGNRPVEAWLLKVA</sequence>
<name>A0AAW0RRE3_9HYPO</name>
<comment type="caution">
    <text evidence="2">The sequence shown here is derived from an EMBL/GenBank/DDBJ whole genome shotgun (WGS) entry which is preliminary data.</text>
</comment>
<protein>
    <submittedName>
        <fullName evidence="2">Uncharacterized protein</fullName>
    </submittedName>
</protein>
<dbReference type="EMBL" id="JAAHCF010000393">
    <property type="protein sequence ID" value="KAK8144391.1"/>
    <property type="molecule type" value="Genomic_DNA"/>
</dbReference>
<evidence type="ECO:0000256" key="1">
    <source>
        <dbReference type="SAM" id="MobiDB-lite"/>
    </source>
</evidence>
<feature type="compositionally biased region" description="Basic and acidic residues" evidence="1">
    <location>
        <begin position="76"/>
        <end position="92"/>
    </location>
</feature>
<proteinExistence type="predicted"/>
<feature type="region of interest" description="Disordered" evidence="1">
    <location>
        <begin position="68"/>
        <end position="98"/>
    </location>
</feature>
<accession>A0AAW0RRE3</accession>
<keyword evidence="3" id="KW-1185">Reference proteome</keyword>
<evidence type="ECO:0000313" key="3">
    <source>
        <dbReference type="Proteomes" id="UP001397290"/>
    </source>
</evidence>
<evidence type="ECO:0000313" key="2">
    <source>
        <dbReference type="EMBL" id="KAK8144391.1"/>
    </source>
</evidence>
<gene>
    <name evidence="2" type="ORF">G3M48_005861</name>
</gene>
<dbReference type="AlphaFoldDB" id="A0AAW0RRE3"/>
<reference evidence="2 3" key="1">
    <citation type="submission" date="2020-02" db="EMBL/GenBank/DDBJ databases">
        <title>Comparative genomics of the hypocrealean fungal genus Beauvera.</title>
        <authorList>
            <person name="Showalter D.N."/>
            <person name="Bushley K.E."/>
            <person name="Rehner S.A."/>
        </authorList>
    </citation>
    <scope>NUCLEOTIDE SEQUENCE [LARGE SCALE GENOMIC DNA]</scope>
    <source>
        <strain evidence="2 3">ARSEF4384</strain>
    </source>
</reference>
<dbReference type="Proteomes" id="UP001397290">
    <property type="component" value="Unassembled WGS sequence"/>
</dbReference>
<organism evidence="2 3">
    <name type="scientific">Beauveria asiatica</name>
    <dbReference type="NCBI Taxonomy" id="1069075"/>
    <lineage>
        <taxon>Eukaryota</taxon>
        <taxon>Fungi</taxon>
        <taxon>Dikarya</taxon>
        <taxon>Ascomycota</taxon>
        <taxon>Pezizomycotina</taxon>
        <taxon>Sordariomycetes</taxon>
        <taxon>Hypocreomycetidae</taxon>
        <taxon>Hypocreales</taxon>
        <taxon>Cordycipitaceae</taxon>
        <taxon>Beauveria</taxon>
    </lineage>
</organism>